<accession>A0AAE3SIW2</accession>
<evidence type="ECO:0000256" key="2">
    <source>
        <dbReference type="ARBA" id="ARBA00023015"/>
    </source>
</evidence>
<evidence type="ECO:0000256" key="1">
    <source>
        <dbReference type="ARBA" id="ARBA00022553"/>
    </source>
</evidence>
<evidence type="ECO:0000256" key="5">
    <source>
        <dbReference type="PROSITE-ProRule" id="PRU00169"/>
    </source>
</evidence>
<sequence>MINVAIVDDHELFREGLVLVLDQIDEINIVKDYCSGNEFLSDLDNLNIDIVLMDIKMEGLNGIETTQKAKAIKPDLKVIAVTMFVEDSYYMQMIQAGAHGFVLKKAGKYELGQAIMEVYKGGNYFSQEILQKMALSAIGGTNSKENQLSNREIEVLQLICKGLSTKEIAESLFLSQKTVEVHRSNILRKSEQKNIAQLVIWAVKNNYTSI</sequence>
<dbReference type="SUPFAM" id="SSF46894">
    <property type="entry name" value="C-terminal effector domain of the bipartite response regulators"/>
    <property type="match status" value="1"/>
</dbReference>
<reference evidence="8" key="1">
    <citation type="submission" date="2022-10" db="EMBL/GenBank/DDBJ databases">
        <authorList>
            <person name="Yu W.X."/>
        </authorList>
    </citation>
    <scope>NUCLEOTIDE SEQUENCE</scope>
    <source>
        <strain evidence="8">D04</strain>
    </source>
</reference>
<keyword evidence="3" id="KW-0238">DNA-binding</keyword>
<dbReference type="PROSITE" id="PS50043">
    <property type="entry name" value="HTH_LUXR_2"/>
    <property type="match status" value="1"/>
</dbReference>
<dbReference type="SMART" id="SM00421">
    <property type="entry name" value="HTH_LUXR"/>
    <property type="match status" value="1"/>
</dbReference>
<dbReference type="PROSITE" id="PS00622">
    <property type="entry name" value="HTH_LUXR_1"/>
    <property type="match status" value="1"/>
</dbReference>
<dbReference type="AlphaFoldDB" id="A0AAE3SIW2"/>
<dbReference type="InterPro" id="IPR058245">
    <property type="entry name" value="NreC/VraR/RcsB-like_REC"/>
</dbReference>
<organism evidence="8 9">
    <name type="scientific">Plebeiibacterium marinum</name>
    <dbReference type="NCBI Taxonomy" id="2992111"/>
    <lineage>
        <taxon>Bacteria</taxon>
        <taxon>Pseudomonadati</taxon>
        <taxon>Bacteroidota</taxon>
        <taxon>Bacteroidia</taxon>
        <taxon>Marinilabiliales</taxon>
        <taxon>Marinilabiliaceae</taxon>
        <taxon>Plebeiibacterium</taxon>
    </lineage>
</organism>
<protein>
    <submittedName>
        <fullName evidence="8">Response regulator transcription factor</fullName>
    </submittedName>
</protein>
<feature type="modified residue" description="4-aspartylphosphate" evidence="5">
    <location>
        <position position="54"/>
    </location>
</feature>
<dbReference type="PRINTS" id="PR00038">
    <property type="entry name" value="HTHLUXR"/>
</dbReference>
<dbReference type="PANTHER" id="PTHR43214">
    <property type="entry name" value="TWO-COMPONENT RESPONSE REGULATOR"/>
    <property type="match status" value="1"/>
</dbReference>
<gene>
    <name evidence="8" type="ORF">OM074_05720</name>
</gene>
<dbReference type="InterPro" id="IPR039420">
    <property type="entry name" value="WalR-like"/>
</dbReference>
<dbReference type="InterPro" id="IPR016032">
    <property type="entry name" value="Sig_transdc_resp-reg_C-effctor"/>
</dbReference>
<proteinExistence type="predicted"/>
<dbReference type="GO" id="GO:0003677">
    <property type="term" value="F:DNA binding"/>
    <property type="evidence" value="ECO:0007669"/>
    <property type="project" value="UniProtKB-KW"/>
</dbReference>
<evidence type="ECO:0000259" key="6">
    <source>
        <dbReference type="PROSITE" id="PS50043"/>
    </source>
</evidence>
<dbReference type="PROSITE" id="PS50110">
    <property type="entry name" value="RESPONSE_REGULATORY"/>
    <property type="match status" value="1"/>
</dbReference>
<dbReference type="SUPFAM" id="SSF52172">
    <property type="entry name" value="CheY-like"/>
    <property type="match status" value="1"/>
</dbReference>
<dbReference type="Gene3D" id="3.40.50.2300">
    <property type="match status" value="1"/>
</dbReference>
<name>A0AAE3SIW2_9BACT</name>
<dbReference type="InterPro" id="IPR000792">
    <property type="entry name" value="Tscrpt_reg_LuxR_C"/>
</dbReference>
<dbReference type="CDD" id="cd06170">
    <property type="entry name" value="LuxR_C_like"/>
    <property type="match status" value="1"/>
</dbReference>
<dbReference type="GO" id="GO:0000160">
    <property type="term" value="P:phosphorelay signal transduction system"/>
    <property type="evidence" value="ECO:0007669"/>
    <property type="project" value="InterPro"/>
</dbReference>
<evidence type="ECO:0000256" key="3">
    <source>
        <dbReference type="ARBA" id="ARBA00023125"/>
    </source>
</evidence>
<evidence type="ECO:0000313" key="8">
    <source>
        <dbReference type="EMBL" id="MCW3805115.1"/>
    </source>
</evidence>
<dbReference type="Pfam" id="PF00072">
    <property type="entry name" value="Response_reg"/>
    <property type="match status" value="1"/>
</dbReference>
<dbReference type="InterPro" id="IPR001789">
    <property type="entry name" value="Sig_transdc_resp-reg_receiver"/>
</dbReference>
<keyword evidence="1 5" id="KW-0597">Phosphoprotein</keyword>
<evidence type="ECO:0000259" key="7">
    <source>
        <dbReference type="PROSITE" id="PS50110"/>
    </source>
</evidence>
<comment type="caution">
    <text evidence="8">The sequence shown here is derived from an EMBL/GenBank/DDBJ whole genome shotgun (WGS) entry which is preliminary data.</text>
</comment>
<keyword evidence="4" id="KW-0804">Transcription</keyword>
<keyword evidence="2" id="KW-0805">Transcription regulation</keyword>
<dbReference type="CDD" id="cd17535">
    <property type="entry name" value="REC_NarL-like"/>
    <property type="match status" value="1"/>
</dbReference>
<dbReference type="Pfam" id="PF00196">
    <property type="entry name" value="GerE"/>
    <property type="match status" value="1"/>
</dbReference>
<dbReference type="Proteomes" id="UP001207408">
    <property type="component" value="Unassembled WGS sequence"/>
</dbReference>
<dbReference type="RefSeq" id="WP_301198363.1">
    <property type="nucleotide sequence ID" value="NZ_JAPDPI010000008.1"/>
</dbReference>
<dbReference type="EMBL" id="JAPDPI010000008">
    <property type="protein sequence ID" value="MCW3805115.1"/>
    <property type="molecule type" value="Genomic_DNA"/>
</dbReference>
<evidence type="ECO:0000313" key="9">
    <source>
        <dbReference type="Proteomes" id="UP001207408"/>
    </source>
</evidence>
<dbReference type="SMART" id="SM00448">
    <property type="entry name" value="REC"/>
    <property type="match status" value="1"/>
</dbReference>
<feature type="domain" description="Response regulatory" evidence="7">
    <location>
        <begin position="3"/>
        <end position="119"/>
    </location>
</feature>
<dbReference type="InterPro" id="IPR011006">
    <property type="entry name" value="CheY-like_superfamily"/>
</dbReference>
<evidence type="ECO:0000256" key="4">
    <source>
        <dbReference type="ARBA" id="ARBA00023163"/>
    </source>
</evidence>
<keyword evidence="9" id="KW-1185">Reference proteome</keyword>
<feature type="domain" description="HTH luxR-type" evidence="6">
    <location>
        <begin position="141"/>
        <end position="206"/>
    </location>
</feature>
<dbReference type="PANTHER" id="PTHR43214:SF41">
    <property type="entry name" value="NITRATE_NITRITE RESPONSE REGULATOR PROTEIN NARP"/>
    <property type="match status" value="1"/>
</dbReference>
<dbReference type="GO" id="GO:0006355">
    <property type="term" value="P:regulation of DNA-templated transcription"/>
    <property type="evidence" value="ECO:0007669"/>
    <property type="project" value="InterPro"/>
</dbReference>